<evidence type="ECO:0000313" key="8">
    <source>
        <dbReference type="EMBL" id="RSU05457.1"/>
    </source>
</evidence>
<keyword evidence="4 6" id="KW-1133">Transmembrane helix</keyword>
<feature type="transmembrane region" description="Helical" evidence="6">
    <location>
        <begin position="147"/>
        <end position="170"/>
    </location>
</feature>
<protein>
    <recommendedName>
        <fullName evidence="7">ABC3 transporter permease C-terminal domain-containing protein</fullName>
    </recommendedName>
</protein>
<gene>
    <name evidence="8" type="ORF">CBF32_00215</name>
</gene>
<dbReference type="EMBL" id="NGJX01000001">
    <property type="protein sequence ID" value="RSU05457.1"/>
    <property type="molecule type" value="Genomic_DNA"/>
</dbReference>
<comment type="similarity">
    <text evidence="6">Belongs to the ABC-4 integral membrane protein family.</text>
</comment>
<dbReference type="InterPro" id="IPR027022">
    <property type="entry name" value="ABC_permease_BceB-typ"/>
</dbReference>
<evidence type="ECO:0000256" key="2">
    <source>
        <dbReference type="ARBA" id="ARBA00022475"/>
    </source>
</evidence>
<reference evidence="8 9" key="1">
    <citation type="submission" date="2017-05" db="EMBL/GenBank/DDBJ databases">
        <title>Vagococcus spp. assemblies.</title>
        <authorList>
            <person name="Gulvik C.A."/>
        </authorList>
    </citation>
    <scope>NUCLEOTIDE SEQUENCE [LARGE SCALE GENOMIC DNA]</scope>
    <source>
        <strain evidence="8 9">NCFB 2497</strain>
    </source>
</reference>
<accession>A0A369B1G2</accession>
<feature type="transmembrane region" description="Helical" evidence="6">
    <location>
        <begin position="101"/>
        <end position="127"/>
    </location>
</feature>
<dbReference type="GO" id="GO:0055085">
    <property type="term" value="P:transmembrane transport"/>
    <property type="evidence" value="ECO:0007669"/>
    <property type="project" value="UniProtKB-UniRule"/>
</dbReference>
<evidence type="ECO:0000313" key="9">
    <source>
        <dbReference type="Proteomes" id="UP000288197"/>
    </source>
</evidence>
<dbReference type="PANTHER" id="PTHR46795">
    <property type="entry name" value="ABC TRANSPORTER PERMEASE-RELATED-RELATED"/>
    <property type="match status" value="1"/>
</dbReference>
<feature type="transmembrane region" description="Helical" evidence="6">
    <location>
        <begin position="631"/>
        <end position="656"/>
    </location>
</feature>
<feature type="domain" description="ABC3 transporter permease C-terminal" evidence="7">
    <location>
        <begin position="62"/>
        <end position="174"/>
    </location>
</feature>
<keyword evidence="2 6" id="KW-1003">Cell membrane</keyword>
<dbReference type="GeneID" id="63145668"/>
<feature type="transmembrane region" description="Helical" evidence="6">
    <location>
        <begin position="574"/>
        <end position="596"/>
    </location>
</feature>
<dbReference type="PANTHER" id="PTHR46795:SF3">
    <property type="entry name" value="ABC TRANSPORTER PERMEASE"/>
    <property type="match status" value="1"/>
</dbReference>
<feature type="transmembrane region" description="Helical" evidence="6">
    <location>
        <begin position="21"/>
        <end position="40"/>
    </location>
</feature>
<evidence type="ECO:0000256" key="6">
    <source>
        <dbReference type="PIRNR" id="PIRNR018968"/>
    </source>
</evidence>
<dbReference type="PIRSF" id="PIRSF018968">
    <property type="entry name" value="ABC_permease_BceB"/>
    <property type="match status" value="1"/>
</dbReference>
<name>A0A369B1G2_9ENTE</name>
<dbReference type="OrthoDB" id="1705903at2"/>
<dbReference type="RefSeq" id="WP_114288920.1">
    <property type="nucleotide sequence ID" value="NZ_JBMEAJ010000003.1"/>
</dbReference>
<dbReference type="InterPro" id="IPR052536">
    <property type="entry name" value="ABC-4_Integral_Memb_Prot"/>
</dbReference>
<feature type="transmembrane region" description="Helical" evidence="6">
    <location>
        <begin position="238"/>
        <end position="259"/>
    </location>
</feature>
<comment type="subcellular location">
    <subcellularLocation>
        <location evidence="1 6">Cell membrane</location>
        <topology evidence="1 6">Multi-pass membrane protein</topology>
    </subcellularLocation>
</comment>
<dbReference type="InterPro" id="IPR003838">
    <property type="entry name" value="ABC3_permease_C"/>
</dbReference>
<dbReference type="AlphaFoldDB" id="A0A369B1G2"/>
<feature type="transmembrane region" description="Helical" evidence="6">
    <location>
        <begin position="662"/>
        <end position="681"/>
    </location>
</feature>
<organism evidence="8 9">
    <name type="scientific">Vagococcus fluvialis</name>
    <dbReference type="NCBI Taxonomy" id="2738"/>
    <lineage>
        <taxon>Bacteria</taxon>
        <taxon>Bacillati</taxon>
        <taxon>Bacillota</taxon>
        <taxon>Bacilli</taxon>
        <taxon>Lactobacillales</taxon>
        <taxon>Enterococcaceae</taxon>
        <taxon>Vagococcus</taxon>
    </lineage>
</organism>
<evidence type="ECO:0000256" key="3">
    <source>
        <dbReference type="ARBA" id="ARBA00022692"/>
    </source>
</evidence>
<evidence type="ECO:0000256" key="5">
    <source>
        <dbReference type="ARBA" id="ARBA00023136"/>
    </source>
</evidence>
<dbReference type="Proteomes" id="UP000288197">
    <property type="component" value="Unassembled WGS sequence"/>
</dbReference>
<keyword evidence="9" id="KW-1185">Reference proteome</keyword>
<feature type="transmembrane region" description="Helical" evidence="6">
    <location>
        <begin position="300"/>
        <end position="320"/>
    </location>
</feature>
<evidence type="ECO:0000259" key="7">
    <source>
        <dbReference type="Pfam" id="PF02687"/>
    </source>
</evidence>
<feature type="transmembrane region" description="Helical" evidence="6">
    <location>
        <begin position="60"/>
        <end position="80"/>
    </location>
</feature>
<keyword evidence="3 6" id="KW-0812">Transmembrane</keyword>
<keyword evidence="6" id="KW-0813">Transport</keyword>
<sequence>MMLFKLAVKNVKTQFRYYFMYFMSMAFSVMVYYSFVSMSYDKSLLNRAAADMRIDTGLRAGSVMIILFIIIFMFSANAFFVKRRKREIGLYSLLGMRRSQIGILFFVENMFLGLIALVTGIFFGVIFSKLFAMLLLKSLQVPVTSGFIFSIQAVLNTVLVFLIILGIVSIRTATTVYRYKLITLFKANEQGEGSHYTRWYNWVLGLLGVALLGTGYYLAAHFYDLLVLLETKYQFNGFGMLFGPIFILILCVIGTYLFFGHFLGIILRLIQQAKGYYYKDINMITTGNLSFHLKKNARTFATIAVLSGTALAAIGGAASVQSFTLGLAHAANPTTYTIDDEHYDEFKTFLKEEEADIRGEGHVEFKYVGGKIAYNVGYKDGKNYVNNESMINVISLSNYERTREVIPEIKEIALPNEKDIAVLGGTNNTYVEEMLTFDEIGILGNIGEVKIVEATVDNFGNTRDMRLSGQTVVVTDELYKKLDATYQYGYHMIEITDGDKNEALSNATEEKFASLIDKKDYFIVTTTIENNKAKASFTDLKEPVETEQPKGYTVKKAFSMRYPYYNGLMKNTGLLIYVAVFLGMVFMIATGSIITLKQLSEAEDESMRYDMLRKIGTPRNMIKKSIYKQNFTVFFVPLFISLLHAYFALRVLFVLIEVPSLTLTLISVAFLIIIYILFYFATSSSYNKIVNS</sequence>
<feature type="transmembrane region" description="Helical" evidence="6">
    <location>
        <begin position="199"/>
        <end position="218"/>
    </location>
</feature>
<keyword evidence="5 6" id="KW-0472">Membrane</keyword>
<proteinExistence type="inferred from homology"/>
<evidence type="ECO:0000256" key="4">
    <source>
        <dbReference type="ARBA" id="ARBA00022989"/>
    </source>
</evidence>
<dbReference type="Pfam" id="PF02687">
    <property type="entry name" value="FtsX"/>
    <property type="match status" value="1"/>
</dbReference>
<comment type="caution">
    <text evidence="8">The sequence shown here is derived from an EMBL/GenBank/DDBJ whole genome shotgun (WGS) entry which is preliminary data.</text>
</comment>
<evidence type="ECO:0000256" key="1">
    <source>
        <dbReference type="ARBA" id="ARBA00004651"/>
    </source>
</evidence>
<dbReference type="GO" id="GO:0005886">
    <property type="term" value="C:plasma membrane"/>
    <property type="evidence" value="ECO:0007669"/>
    <property type="project" value="UniProtKB-SubCell"/>
</dbReference>